<accession>A0A1I8GFE5</accession>
<organism evidence="2 3">
    <name type="scientific">Macrostomum lignano</name>
    <dbReference type="NCBI Taxonomy" id="282301"/>
    <lineage>
        <taxon>Eukaryota</taxon>
        <taxon>Metazoa</taxon>
        <taxon>Spiralia</taxon>
        <taxon>Lophotrochozoa</taxon>
        <taxon>Platyhelminthes</taxon>
        <taxon>Rhabditophora</taxon>
        <taxon>Macrostomorpha</taxon>
        <taxon>Macrostomida</taxon>
        <taxon>Macrostomidae</taxon>
        <taxon>Macrostomum</taxon>
    </lineage>
</organism>
<dbReference type="AlphaFoldDB" id="A0A1I8GFE5"/>
<keyword evidence="2" id="KW-1185">Reference proteome</keyword>
<dbReference type="Proteomes" id="UP000095280">
    <property type="component" value="Unplaced"/>
</dbReference>
<feature type="region of interest" description="Disordered" evidence="1">
    <location>
        <begin position="35"/>
        <end position="100"/>
    </location>
</feature>
<feature type="region of interest" description="Disordered" evidence="1">
    <location>
        <begin position="128"/>
        <end position="152"/>
    </location>
</feature>
<evidence type="ECO:0000256" key="1">
    <source>
        <dbReference type="SAM" id="MobiDB-lite"/>
    </source>
</evidence>
<feature type="compositionally biased region" description="Polar residues" evidence="1">
    <location>
        <begin position="295"/>
        <end position="306"/>
    </location>
</feature>
<dbReference type="WBParaSite" id="maker-uti_cns_0001848-snap-gene-0.4-mRNA-1">
    <property type="protein sequence ID" value="maker-uti_cns_0001848-snap-gene-0.4-mRNA-1"/>
    <property type="gene ID" value="maker-uti_cns_0001848-snap-gene-0.4"/>
</dbReference>
<feature type="compositionally biased region" description="Low complexity" evidence="1">
    <location>
        <begin position="282"/>
        <end position="294"/>
    </location>
</feature>
<feature type="compositionally biased region" description="Low complexity" evidence="1">
    <location>
        <begin position="197"/>
        <end position="214"/>
    </location>
</feature>
<feature type="compositionally biased region" description="Low complexity" evidence="1">
    <location>
        <begin position="57"/>
        <end position="73"/>
    </location>
</feature>
<evidence type="ECO:0000313" key="3">
    <source>
        <dbReference type="WBParaSite" id="maker-uti_cns_0001848-snap-gene-0.4-mRNA-1"/>
    </source>
</evidence>
<feature type="compositionally biased region" description="Low complexity" evidence="1">
    <location>
        <begin position="172"/>
        <end position="186"/>
    </location>
</feature>
<evidence type="ECO:0000313" key="2">
    <source>
        <dbReference type="Proteomes" id="UP000095280"/>
    </source>
</evidence>
<proteinExistence type="predicted"/>
<name>A0A1I8GFE5_9PLAT</name>
<feature type="region of interest" description="Disordered" evidence="1">
    <location>
        <begin position="266"/>
        <end position="309"/>
    </location>
</feature>
<feature type="region of interest" description="Disordered" evidence="1">
    <location>
        <begin position="171"/>
        <end position="218"/>
    </location>
</feature>
<protein>
    <submittedName>
        <fullName evidence="3">ANK_REP_REGION domain-containing protein</fullName>
    </submittedName>
</protein>
<sequence length="491" mass="55503">MYSDSTVTPRTQRRQEICQRRLDYLARNGERLLSSNGHLSSHRIDSSKGTNLSSPRAKANTFKAAAAPTATTTNKERQVRNSQTAASSNKVRQHSAEATAQRPCISAPFNLGAAQHSDEDAAIESEFHTHRPGPEFDPAYDDEATREAGMATSRSTELLLETQRNHLQDIVQQSRRSAAAAASLLQEKQNSKRPHSRSQSYQHQQPQRPTQQRAAADDTDEFLRELEARHKMRQSRRLPDYDAILRQLDSELDSVGVDVKQQQQQQQQQQQAVHSSEKHLVQRQQFQQKNQKQRSASLRSPQSQHQPEVDYHKHLNAVKRHHEDLQRRVAEEWTEQRLRESNSRASLERYFASLREISPRSEASEIAQQFEPVPDYAAGDGTKGALELIRCPECGEATDARDNLTWCPNCGRCLTVVVNDATNDKDWATVASNSSRSESGASSTVTSLPAGLSFADGLDASQHREMQRRRWQKELLSPDLLQELRLDLPPE</sequence>
<reference evidence="3" key="1">
    <citation type="submission" date="2016-11" db="UniProtKB">
        <authorList>
            <consortium name="WormBaseParasite"/>
        </authorList>
    </citation>
    <scope>IDENTIFICATION</scope>
</reference>
<feature type="compositionally biased region" description="Polar residues" evidence="1">
    <location>
        <begin position="80"/>
        <end position="90"/>
    </location>
</feature>